<sequence length="149" mass="15924">MSKTESNMEQLYTMQYGMDFCERVWESTDEACSFEYAAHKYLQKYKNPIIDEVPMWNNNNNGGNSGGSGNSSSGGNTNSNTNNSNGSDSSSSGDSNKHGSSSSNSGISSNGTSGSNSSSSSSSTAHSHLRTYNQPHNTIRNKGNCDHPL</sequence>
<feature type="region of interest" description="Disordered" evidence="1">
    <location>
        <begin position="52"/>
        <end position="149"/>
    </location>
</feature>
<protein>
    <submittedName>
        <fullName evidence="2">Uncharacterized protein</fullName>
    </submittedName>
</protein>
<reference evidence="2" key="1">
    <citation type="submission" date="2021-05" db="EMBL/GenBank/DDBJ databases">
        <authorList>
            <person name="Alioto T."/>
            <person name="Alioto T."/>
            <person name="Gomez Garrido J."/>
        </authorList>
    </citation>
    <scope>NUCLEOTIDE SEQUENCE</scope>
</reference>
<feature type="compositionally biased region" description="Polar residues" evidence="1">
    <location>
        <begin position="130"/>
        <end position="141"/>
    </location>
</feature>
<proteinExistence type="predicted"/>
<organism evidence="2">
    <name type="scientific">Cacopsylla melanoneura</name>
    <dbReference type="NCBI Taxonomy" id="428564"/>
    <lineage>
        <taxon>Eukaryota</taxon>
        <taxon>Metazoa</taxon>
        <taxon>Ecdysozoa</taxon>
        <taxon>Arthropoda</taxon>
        <taxon>Hexapoda</taxon>
        <taxon>Insecta</taxon>
        <taxon>Pterygota</taxon>
        <taxon>Neoptera</taxon>
        <taxon>Paraneoptera</taxon>
        <taxon>Hemiptera</taxon>
        <taxon>Sternorrhyncha</taxon>
        <taxon>Psylloidea</taxon>
        <taxon>Psyllidae</taxon>
        <taxon>Psyllinae</taxon>
        <taxon>Cacopsylla</taxon>
    </lineage>
</organism>
<dbReference type="AlphaFoldDB" id="A0A8D8W4G9"/>
<evidence type="ECO:0000313" key="2">
    <source>
        <dbReference type="EMBL" id="CAG6644615.1"/>
    </source>
</evidence>
<evidence type="ECO:0000256" key="1">
    <source>
        <dbReference type="SAM" id="MobiDB-lite"/>
    </source>
</evidence>
<dbReference type="EMBL" id="HBUF01132885">
    <property type="protein sequence ID" value="CAG6644615.1"/>
    <property type="molecule type" value="Transcribed_RNA"/>
</dbReference>
<name>A0A8D8W4G9_9HEMI</name>
<feature type="compositionally biased region" description="Low complexity" evidence="1">
    <location>
        <begin position="70"/>
        <end position="124"/>
    </location>
</feature>
<accession>A0A8D8W4G9</accession>